<dbReference type="AlphaFoldDB" id="A0A0F9R1C9"/>
<accession>A0A0F9R1C9</accession>
<sequence>MNIRPIRTQADYREAVGRVATLMEKRDELDVLLDLINVYERDHWHDGIPLDPIEAIKFRMEQAGLKPVNLVPYIGSRSKVSEVLAGKRRLSLSMRQRVCEGLGIPAAVMLGKPEKDEDDGPSVSYLNECP</sequence>
<dbReference type="InterPro" id="IPR039060">
    <property type="entry name" value="Antitox_HigA"/>
</dbReference>
<dbReference type="PANTHER" id="PTHR40455:SF1">
    <property type="entry name" value="ANTITOXIN HIGA"/>
    <property type="match status" value="1"/>
</dbReference>
<dbReference type="GO" id="GO:0001046">
    <property type="term" value="F:core promoter sequence-specific DNA binding"/>
    <property type="evidence" value="ECO:0007669"/>
    <property type="project" value="TreeGrafter"/>
</dbReference>
<organism evidence="2">
    <name type="scientific">marine sediment metagenome</name>
    <dbReference type="NCBI Taxonomy" id="412755"/>
    <lineage>
        <taxon>unclassified sequences</taxon>
        <taxon>metagenomes</taxon>
        <taxon>ecological metagenomes</taxon>
    </lineage>
</organism>
<reference evidence="2" key="1">
    <citation type="journal article" date="2015" name="Nature">
        <title>Complex archaea that bridge the gap between prokaryotes and eukaryotes.</title>
        <authorList>
            <person name="Spang A."/>
            <person name="Saw J.H."/>
            <person name="Jorgensen S.L."/>
            <person name="Zaremba-Niedzwiedzka K."/>
            <person name="Martijn J."/>
            <person name="Lind A.E."/>
            <person name="van Eijk R."/>
            <person name="Schleper C."/>
            <person name="Guy L."/>
            <person name="Ettema T.J."/>
        </authorList>
    </citation>
    <scope>NUCLEOTIDE SEQUENCE</scope>
</reference>
<dbReference type="PANTHER" id="PTHR40455">
    <property type="entry name" value="ANTITOXIN HIGA"/>
    <property type="match status" value="1"/>
</dbReference>
<gene>
    <name evidence="2" type="ORF">LCGC14_1028200</name>
</gene>
<evidence type="ECO:0000256" key="1">
    <source>
        <dbReference type="SAM" id="MobiDB-lite"/>
    </source>
</evidence>
<dbReference type="GO" id="GO:0006355">
    <property type="term" value="P:regulation of DNA-templated transcription"/>
    <property type="evidence" value="ECO:0007669"/>
    <property type="project" value="InterPro"/>
</dbReference>
<protein>
    <recommendedName>
        <fullName evidence="3">HTH cro/C1-type domain-containing protein</fullName>
    </recommendedName>
</protein>
<name>A0A0F9R1C9_9ZZZZ</name>
<dbReference type="EMBL" id="LAZR01004154">
    <property type="protein sequence ID" value="KKN11263.1"/>
    <property type="molecule type" value="Genomic_DNA"/>
</dbReference>
<evidence type="ECO:0008006" key="3">
    <source>
        <dbReference type="Google" id="ProtNLM"/>
    </source>
</evidence>
<comment type="caution">
    <text evidence="2">The sequence shown here is derived from an EMBL/GenBank/DDBJ whole genome shotgun (WGS) entry which is preliminary data.</text>
</comment>
<proteinExistence type="predicted"/>
<evidence type="ECO:0000313" key="2">
    <source>
        <dbReference type="EMBL" id="KKN11263.1"/>
    </source>
</evidence>
<dbReference type="InterPro" id="IPR010982">
    <property type="entry name" value="Lambda_DNA-bd_dom_sf"/>
</dbReference>
<feature type="region of interest" description="Disordered" evidence="1">
    <location>
        <begin position="110"/>
        <end position="130"/>
    </location>
</feature>
<dbReference type="SUPFAM" id="SSF47413">
    <property type="entry name" value="lambda repressor-like DNA-binding domains"/>
    <property type="match status" value="1"/>
</dbReference>